<keyword evidence="4" id="KW-1185">Reference proteome</keyword>
<dbReference type="PANTHER" id="PTHR36842">
    <property type="entry name" value="PROTEIN TOLB HOMOLOG"/>
    <property type="match status" value="1"/>
</dbReference>
<dbReference type="SUPFAM" id="SSF82171">
    <property type="entry name" value="DPP6 N-terminal domain-like"/>
    <property type="match status" value="1"/>
</dbReference>
<dbReference type="PANTHER" id="PTHR36842:SF1">
    <property type="entry name" value="PROTEIN TOLB"/>
    <property type="match status" value="1"/>
</dbReference>
<dbReference type="SUPFAM" id="SSF89550">
    <property type="entry name" value="PHP domain-like"/>
    <property type="match status" value="1"/>
</dbReference>
<dbReference type="Gene3D" id="2.120.10.30">
    <property type="entry name" value="TolB, C-terminal domain"/>
    <property type="match status" value="2"/>
</dbReference>
<organism evidence="3 4">
    <name type="scientific">Phenylobacterium montanum</name>
    <dbReference type="NCBI Taxonomy" id="2823693"/>
    <lineage>
        <taxon>Bacteria</taxon>
        <taxon>Pseudomonadati</taxon>
        <taxon>Pseudomonadota</taxon>
        <taxon>Alphaproteobacteria</taxon>
        <taxon>Caulobacterales</taxon>
        <taxon>Caulobacteraceae</taxon>
        <taxon>Phenylobacterium</taxon>
    </lineage>
</organism>
<dbReference type="InterPro" id="IPR011659">
    <property type="entry name" value="WD40"/>
</dbReference>
<dbReference type="InterPro" id="IPR016195">
    <property type="entry name" value="Pol/histidinol_Pase-like"/>
</dbReference>
<dbReference type="Gene3D" id="3.20.20.140">
    <property type="entry name" value="Metal-dependent hydrolases"/>
    <property type="match status" value="1"/>
</dbReference>
<name>A0A975IW05_9CAUL</name>
<evidence type="ECO:0000313" key="4">
    <source>
        <dbReference type="Proteomes" id="UP000676409"/>
    </source>
</evidence>
<dbReference type="NCBIfam" id="NF038032">
    <property type="entry name" value="CehA_McbA_metalo"/>
    <property type="match status" value="1"/>
</dbReference>
<proteinExistence type="inferred from homology"/>
<dbReference type="Pfam" id="PF07676">
    <property type="entry name" value="PD40"/>
    <property type="match status" value="3"/>
</dbReference>
<keyword evidence="2" id="KW-0732">Signal</keyword>
<dbReference type="RefSeq" id="WP_211939377.1">
    <property type="nucleotide sequence ID" value="NZ_CP073078.1"/>
</dbReference>
<sequence length="849" mass="92550">MRHSALAFLAAVAALVAGAAFAAGREPVLKQIDLPHDYYWREQYLPQLTTGPSSVSFTPDGKALIYSMAGSLWRQAIGSDEAVELTHAAGAYDYQPDVAPDGGSVVFDRYDGAAVELWRLDLATGREQRLTTGGAVNVEPRLSPDGKRLAWVSTAGTGHFNLFVGEIGPEGISGAHLLLGERRSRIDRYYYAAVDHALNPAWSPDGQRLYYVGNPEVAWGTGDIWSVSASDSADRRRVLSEETMWSARPEPAPDGKRVLFTSYHGRQWRQLWLTTPEGAAPLPATFGDFDRSDARWSPDGRRIALISNAPGDTRLMLRDLPGGAETEVIATQRRYRSPQGRLDIDIRDEAGRPVAARVTVTGADGRAYAPDHAWMHGSDGFDRARQPMETHYFHCPATCSVSAPAGPVIITVQHGFRRLIWRGEASLAAGQTQALAVNLKANDLPADFGRFVSADLHVHMNYGGHYRNSPTRLAAQAKAEDLDVIYDLIVNKEERVPDVAWFRPDPDPASDAQTLILHGQEFHTSYWGHLGLLNLSDHLLTPGFASYRHTALASPWPDNGAVADLAHAQGALVGYVHPYDNPIDPAKETTLTHELPADAAHGKVDYVEVMGFSDHKATAEVWYRLLDLGFRLPAGAGTDAMADYASLRGPVGLNRVFLDTGGERTPAALASALKAGRSFVSNGPLVGLELAGRHPGDSVALGGKRLAYRISLRSSLAIDHLELVQNGRVLKAFALTGERRNLDAQGEIEVRDGGWILLRAWNDGADPALLDLYPYATTSPIWLESPQGPPPAPADAAYFVTWIEKTMASAAARDDYNTPQEKKQVMDYLQQALDRYRGLAGTKGRAHEH</sequence>
<feature type="signal peptide" evidence="2">
    <location>
        <begin position="1"/>
        <end position="22"/>
    </location>
</feature>
<feature type="chain" id="PRO_5037702340" evidence="2">
    <location>
        <begin position="23"/>
        <end position="849"/>
    </location>
</feature>
<dbReference type="KEGG" id="caul:KCG34_05445"/>
<dbReference type="AlphaFoldDB" id="A0A975IW05"/>
<evidence type="ECO:0000313" key="3">
    <source>
        <dbReference type="EMBL" id="QUD89325.1"/>
    </source>
</evidence>
<dbReference type="EMBL" id="CP073078">
    <property type="protein sequence ID" value="QUD89325.1"/>
    <property type="molecule type" value="Genomic_DNA"/>
</dbReference>
<accession>A0A975IW05</accession>
<protein>
    <submittedName>
        <fullName evidence="3">CehA/McbA family metallohydrolase</fullName>
    </submittedName>
</protein>
<evidence type="ECO:0000256" key="1">
    <source>
        <dbReference type="ARBA" id="ARBA00009820"/>
    </source>
</evidence>
<dbReference type="InterPro" id="IPR011042">
    <property type="entry name" value="6-blade_b-propeller_TolB-like"/>
</dbReference>
<dbReference type="Proteomes" id="UP000676409">
    <property type="component" value="Chromosome"/>
</dbReference>
<reference evidence="3" key="1">
    <citation type="submission" date="2021-04" db="EMBL/GenBank/DDBJ databases">
        <title>The complete genome sequence of Caulobacter sp. S6.</title>
        <authorList>
            <person name="Tang Y."/>
            <person name="Ouyang W."/>
            <person name="Liu Q."/>
            <person name="Huang B."/>
            <person name="Guo Z."/>
            <person name="Lei P."/>
        </authorList>
    </citation>
    <scope>NUCLEOTIDE SEQUENCE</scope>
    <source>
        <strain evidence="3">S6</strain>
    </source>
</reference>
<evidence type="ECO:0000256" key="2">
    <source>
        <dbReference type="SAM" id="SignalP"/>
    </source>
</evidence>
<comment type="similarity">
    <text evidence="1">Belongs to the TolB family.</text>
</comment>
<gene>
    <name evidence="3" type="ORF">KCG34_05445</name>
</gene>